<evidence type="ECO:0000313" key="1">
    <source>
        <dbReference type="EMBL" id="KAG0466249.1"/>
    </source>
</evidence>
<sequence>MVSKKFFPRFSICGFWQELMGGDFRIRRLDYSQKKWRHRKIQRWMENKENTQTGGCRSWAQIGRTVRTPLPEHSDILRDITFRRGMVSAQLLKFVSVACSLMKQFRVLFIGDDVARGLQLV</sequence>
<gene>
    <name evidence="1" type="ORF">HPP92_017829</name>
</gene>
<keyword evidence="2" id="KW-1185">Reference proteome</keyword>
<protein>
    <submittedName>
        <fullName evidence="1">Uncharacterized protein</fullName>
    </submittedName>
</protein>
<dbReference type="Proteomes" id="UP000636800">
    <property type="component" value="Unassembled WGS sequence"/>
</dbReference>
<proteinExistence type="predicted"/>
<dbReference type="AlphaFoldDB" id="A0A835Q5Y3"/>
<reference evidence="1 2" key="1">
    <citation type="journal article" date="2020" name="Nat. Food">
        <title>A phased Vanilla planifolia genome enables genetic improvement of flavour and production.</title>
        <authorList>
            <person name="Hasing T."/>
            <person name="Tang H."/>
            <person name="Brym M."/>
            <person name="Khazi F."/>
            <person name="Huang T."/>
            <person name="Chambers A.H."/>
        </authorList>
    </citation>
    <scope>NUCLEOTIDE SEQUENCE [LARGE SCALE GENOMIC DNA]</scope>
    <source>
        <tissue evidence="1">Leaf</tissue>
    </source>
</reference>
<dbReference type="EMBL" id="JADCNL010000009">
    <property type="protein sequence ID" value="KAG0466249.1"/>
    <property type="molecule type" value="Genomic_DNA"/>
</dbReference>
<evidence type="ECO:0000313" key="2">
    <source>
        <dbReference type="Proteomes" id="UP000636800"/>
    </source>
</evidence>
<dbReference type="OrthoDB" id="46836at2759"/>
<accession>A0A835Q5Y3</accession>
<name>A0A835Q5Y3_VANPL</name>
<comment type="caution">
    <text evidence="1">The sequence shown here is derived from an EMBL/GenBank/DDBJ whole genome shotgun (WGS) entry which is preliminary data.</text>
</comment>
<organism evidence="1 2">
    <name type="scientific">Vanilla planifolia</name>
    <name type="common">Vanilla</name>
    <dbReference type="NCBI Taxonomy" id="51239"/>
    <lineage>
        <taxon>Eukaryota</taxon>
        <taxon>Viridiplantae</taxon>
        <taxon>Streptophyta</taxon>
        <taxon>Embryophyta</taxon>
        <taxon>Tracheophyta</taxon>
        <taxon>Spermatophyta</taxon>
        <taxon>Magnoliopsida</taxon>
        <taxon>Liliopsida</taxon>
        <taxon>Asparagales</taxon>
        <taxon>Orchidaceae</taxon>
        <taxon>Vanilloideae</taxon>
        <taxon>Vanilleae</taxon>
        <taxon>Vanilla</taxon>
    </lineage>
</organism>